<keyword evidence="2" id="KW-1185">Reference proteome</keyword>
<protein>
    <submittedName>
        <fullName evidence="1">Predicted N-formylglutamate amidohydrolase</fullName>
    </submittedName>
</protein>
<gene>
    <name evidence="1" type="ORF">SAMN04488518_105174</name>
</gene>
<dbReference type="Proteomes" id="UP000199598">
    <property type="component" value="Unassembled WGS sequence"/>
</dbReference>
<dbReference type="InterPro" id="IPR007709">
    <property type="entry name" value="N-FG_amidohydro"/>
</dbReference>
<evidence type="ECO:0000313" key="2">
    <source>
        <dbReference type="Proteomes" id="UP000199598"/>
    </source>
</evidence>
<dbReference type="PIRSF" id="PIRSF029730">
    <property type="entry name" value="UCP029730"/>
    <property type="match status" value="1"/>
</dbReference>
<dbReference type="SUPFAM" id="SSF53187">
    <property type="entry name" value="Zn-dependent exopeptidases"/>
    <property type="match status" value="1"/>
</dbReference>
<dbReference type="Pfam" id="PF05013">
    <property type="entry name" value="FGase"/>
    <property type="match status" value="1"/>
</dbReference>
<reference evidence="1 2" key="1">
    <citation type="submission" date="2016-10" db="EMBL/GenBank/DDBJ databases">
        <authorList>
            <person name="Varghese N."/>
            <person name="Submissions S."/>
        </authorList>
    </citation>
    <scope>NUCLEOTIDE SEQUENCE [LARGE SCALE GENOMIC DNA]</scope>
    <source>
        <strain evidence="1 2">DSM 16392</strain>
    </source>
</reference>
<evidence type="ECO:0000313" key="1">
    <source>
        <dbReference type="EMBL" id="SFK45638.1"/>
    </source>
</evidence>
<sequence>MQSGGLFLSEVKTDQIESVGNDTVETINTGGTAPVVLICEHASKFIPAYLNGLGLSEEAASSHAAWDPGALAIAKLLSTKLNAPLVAQRISRLVYDCNRPPEALSAMPEKSEIYEVPGNVSLNDEQRQDRANKFYRPFQSEVKQVIDAKYTAGQLPVMVTIHSFTPVYNGKKRAVEVGVLHDSDTRFADALLEALCPSDLYDIQRNEPYGPEDGVTHTLVDQAQSRGLLNVMIEVRNDLIAERADQKKIADLLGEAILQVLPQFSAETTVSGQGATTKARAVD</sequence>
<organism evidence="1 2">
    <name type="scientific">Pseudovibrio ascidiaceicola</name>
    <dbReference type="NCBI Taxonomy" id="285279"/>
    <lineage>
        <taxon>Bacteria</taxon>
        <taxon>Pseudomonadati</taxon>
        <taxon>Pseudomonadota</taxon>
        <taxon>Alphaproteobacteria</taxon>
        <taxon>Hyphomicrobiales</taxon>
        <taxon>Stappiaceae</taxon>
        <taxon>Pseudovibrio</taxon>
    </lineage>
</organism>
<dbReference type="EMBL" id="FOSK01000005">
    <property type="protein sequence ID" value="SFK45638.1"/>
    <property type="molecule type" value="Genomic_DNA"/>
</dbReference>
<dbReference type="Gene3D" id="3.40.630.40">
    <property type="entry name" value="Zn-dependent exopeptidases"/>
    <property type="match status" value="1"/>
</dbReference>
<name>A0A1I3ZNM6_9HYPH</name>
<accession>A0A1I3ZNM6</accession>
<dbReference type="InterPro" id="IPR011227">
    <property type="entry name" value="UCP029730"/>
</dbReference>
<proteinExistence type="predicted"/>
<comment type="caution">
    <text evidence="1">The sequence shown here is derived from an EMBL/GenBank/DDBJ whole genome shotgun (WGS) entry which is preliminary data.</text>
</comment>